<evidence type="ECO:0000313" key="2">
    <source>
        <dbReference type="Proteomes" id="UP001595880"/>
    </source>
</evidence>
<protein>
    <submittedName>
        <fullName evidence="1">Sigma factor G inhibitor Gin</fullName>
    </submittedName>
</protein>
<dbReference type="Proteomes" id="UP001595880">
    <property type="component" value="Unassembled WGS sequence"/>
</dbReference>
<dbReference type="InterPro" id="IPR019700">
    <property type="entry name" value="Sigma-G_inhibitor_Gin"/>
</dbReference>
<dbReference type="EMBL" id="JBHSDV010000008">
    <property type="protein sequence ID" value="MFC4389285.1"/>
    <property type="molecule type" value="Genomic_DNA"/>
</dbReference>
<comment type="caution">
    <text evidence="1">The sequence shown here is derived from an EMBL/GenBank/DDBJ whole genome shotgun (WGS) entry which is preliminary data.</text>
</comment>
<name>A0ABV8W074_9BACI</name>
<proteinExistence type="predicted"/>
<sequence>MGRNQTKAKCGICEQVKEDGYYIYHMYICATCEQAIIHTDPTDESYHLYVDKLKAINHSLNV</sequence>
<evidence type="ECO:0000313" key="1">
    <source>
        <dbReference type="EMBL" id="MFC4389285.1"/>
    </source>
</evidence>
<dbReference type="Pfam" id="PF10764">
    <property type="entry name" value="Gin"/>
    <property type="match status" value="1"/>
</dbReference>
<reference evidence="2" key="1">
    <citation type="journal article" date="2019" name="Int. J. Syst. Evol. Microbiol.">
        <title>The Global Catalogue of Microorganisms (GCM) 10K type strain sequencing project: providing services to taxonomists for standard genome sequencing and annotation.</title>
        <authorList>
            <consortium name="The Broad Institute Genomics Platform"/>
            <consortium name="The Broad Institute Genome Sequencing Center for Infectious Disease"/>
            <person name="Wu L."/>
            <person name="Ma J."/>
        </authorList>
    </citation>
    <scope>NUCLEOTIDE SEQUENCE [LARGE SCALE GENOMIC DNA]</scope>
    <source>
        <strain evidence="2">KACC 14058</strain>
    </source>
</reference>
<organism evidence="1 2">
    <name type="scientific">Gracilibacillus marinus</name>
    <dbReference type="NCBI Taxonomy" id="630535"/>
    <lineage>
        <taxon>Bacteria</taxon>
        <taxon>Bacillati</taxon>
        <taxon>Bacillota</taxon>
        <taxon>Bacilli</taxon>
        <taxon>Bacillales</taxon>
        <taxon>Bacillaceae</taxon>
        <taxon>Gracilibacillus</taxon>
    </lineage>
</organism>
<keyword evidence="2" id="KW-1185">Reference proteome</keyword>
<accession>A0ABV8W074</accession>
<gene>
    <name evidence="1" type="ORF">ACFOZ1_16015</name>
</gene>
<dbReference type="RefSeq" id="WP_390200894.1">
    <property type="nucleotide sequence ID" value="NZ_JBHSDV010000008.1"/>
</dbReference>